<name>A0A7X0KM04_9HYPH</name>
<dbReference type="Proteomes" id="UP000536262">
    <property type="component" value="Unassembled WGS sequence"/>
</dbReference>
<sequence length="306" mass="34272">MNIDRKLRLTAAFVGAATRKDLAAAFRRINPTTAFDVDRADKWLQGRSRPRQFSVYEDWIRLLDLPQPADWIVDCDLETFVGQICDHHGKNRQQLERRAAAFGKPQLHGLDDSGATIVGRYACYSHSWSPYFRGQLIRGTLVIEQEHGPQRLTATYSEQLPTMRLQRKGQVTVTRRGVYIHVGGAGDDTHFFFALFPFSPPGSVLGGYLTGTTVLGPESQPSATRAVLVRLKQPETQASAADGYLDPALTITEDLARFGIKLDQPEVADGHLRRFLERSGDGGVDQIATEDFQRLVEMFDRAWLGR</sequence>
<accession>A0A7X0KM04</accession>
<gene>
    <name evidence="1" type="ORF">GGR00_003421</name>
</gene>
<evidence type="ECO:0000313" key="1">
    <source>
        <dbReference type="EMBL" id="MBB6355617.1"/>
    </source>
</evidence>
<reference evidence="1 2" key="1">
    <citation type="submission" date="2020-08" db="EMBL/GenBank/DDBJ databases">
        <title>Genomic Encyclopedia of Type Strains, Phase IV (KMG-IV): sequencing the most valuable type-strain genomes for metagenomic binning, comparative biology and taxonomic classification.</title>
        <authorList>
            <person name="Goeker M."/>
        </authorList>
    </citation>
    <scope>NUCLEOTIDE SEQUENCE [LARGE SCALE GENOMIC DNA]</scope>
    <source>
        <strain evidence="1 2">DSM 7051</strain>
    </source>
</reference>
<dbReference type="AlphaFoldDB" id="A0A7X0KM04"/>
<evidence type="ECO:0000313" key="2">
    <source>
        <dbReference type="Proteomes" id="UP000536262"/>
    </source>
</evidence>
<dbReference type="EMBL" id="JACHOU010000008">
    <property type="protein sequence ID" value="MBB6355617.1"/>
    <property type="molecule type" value="Genomic_DNA"/>
</dbReference>
<protein>
    <submittedName>
        <fullName evidence="1">Uncharacterized protein</fullName>
    </submittedName>
</protein>
<dbReference type="RefSeq" id="WP_246441414.1">
    <property type="nucleotide sequence ID" value="NZ_BAABEG010000001.1"/>
</dbReference>
<organism evidence="1 2">
    <name type="scientific">Aminobacter aganoensis</name>
    <dbReference type="NCBI Taxonomy" id="83264"/>
    <lineage>
        <taxon>Bacteria</taxon>
        <taxon>Pseudomonadati</taxon>
        <taxon>Pseudomonadota</taxon>
        <taxon>Alphaproteobacteria</taxon>
        <taxon>Hyphomicrobiales</taxon>
        <taxon>Phyllobacteriaceae</taxon>
        <taxon>Aminobacter</taxon>
    </lineage>
</organism>
<keyword evidence="2" id="KW-1185">Reference proteome</keyword>
<comment type="caution">
    <text evidence="1">The sequence shown here is derived from an EMBL/GenBank/DDBJ whole genome shotgun (WGS) entry which is preliminary data.</text>
</comment>
<proteinExistence type="predicted"/>